<dbReference type="InterPro" id="IPR002187">
    <property type="entry name" value="N-reg_PII"/>
</dbReference>
<reference evidence="11 12" key="1">
    <citation type="submission" date="2014-12" db="EMBL/GenBank/DDBJ databases">
        <title>Draft genome sequences of 29 type strains of Enterococci.</title>
        <authorList>
            <person name="Zhong Z."/>
            <person name="Sun Z."/>
            <person name="Liu W."/>
            <person name="Zhang W."/>
            <person name="Zhang H."/>
        </authorList>
    </citation>
    <scope>NUCLEOTIDE SEQUENCE [LARGE SCALE GENOMIC DNA]</scope>
    <source>
        <strain evidence="11 12">DSM 22802</strain>
    </source>
</reference>
<dbReference type="PRINTS" id="PR00340">
    <property type="entry name" value="PIIGLNB"/>
</dbReference>
<dbReference type="InterPro" id="IPR024041">
    <property type="entry name" value="NH4_transpt_AmtB-like_dom"/>
</dbReference>
<accession>A0A1L8STM4</accession>
<evidence type="ECO:0000256" key="6">
    <source>
        <dbReference type="ARBA" id="ARBA00023136"/>
    </source>
</evidence>
<feature type="transmembrane region" description="Helical" evidence="9">
    <location>
        <begin position="315"/>
        <end position="335"/>
    </location>
</feature>
<name>A0A1L8STM4_9ENTE</name>
<dbReference type="InterPro" id="IPR029020">
    <property type="entry name" value="Ammonium/urea_transptr"/>
</dbReference>
<feature type="transmembrane region" description="Helical" evidence="9">
    <location>
        <begin position="347"/>
        <end position="373"/>
    </location>
</feature>
<evidence type="ECO:0000256" key="7">
    <source>
        <dbReference type="ARBA" id="ARBA00023177"/>
    </source>
</evidence>
<feature type="transmembrane region" description="Helical" evidence="9">
    <location>
        <begin position="194"/>
        <end position="211"/>
    </location>
</feature>
<evidence type="ECO:0000313" key="12">
    <source>
        <dbReference type="Proteomes" id="UP000183700"/>
    </source>
</evidence>
<evidence type="ECO:0000313" key="11">
    <source>
        <dbReference type="EMBL" id="OJG35449.1"/>
    </source>
</evidence>
<feature type="transmembrane region" description="Helical" evidence="9">
    <location>
        <begin position="282"/>
        <end position="303"/>
    </location>
</feature>
<evidence type="ECO:0000256" key="5">
    <source>
        <dbReference type="ARBA" id="ARBA00022989"/>
    </source>
</evidence>
<dbReference type="SMART" id="SM00938">
    <property type="entry name" value="P-II"/>
    <property type="match status" value="1"/>
</dbReference>
<dbReference type="PROSITE" id="PS51343">
    <property type="entry name" value="PII_GLNB_DOM"/>
    <property type="match status" value="1"/>
</dbReference>
<proteinExistence type="inferred from homology"/>
<evidence type="ECO:0000259" key="10">
    <source>
        <dbReference type="Pfam" id="PF00909"/>
    </source>
</evidence>
<dbReference type="SUPFAM" id="SSF54913">
    <property type="entry name" value="GlnB-like"/>
    <property type="match status" value="1"/>
</dbReference>
<dbReference type="Gene3D" id="3.30.70.120">
    <property type="match status" value="1"/>
</dbReference>
<feature type="transmembrane region" description="Helical" evidence="9">
    <location>
        <begin position="91"/>
        <end position="109"/>
    </location>
</feature>
<dbReference type="OrthoDB" id="9814202at2"/>
<comment type="caution">
    <text evidence="11">The sequence shown here is derived from an EMBL/GenBank/DDBJ whole genome shotgun (WGS) entry which is preliminary data.</text>
</comment>
<comment type="similarity">
    <text evidence="2">Belongs to the ammonia transporter channel (TC 1.A.11.2) family.</text>
</comment>
<dbReference type="InterPro" id="IPR015867">
    <property type="entry name" value="N-reg_PII/ATP_PRibTrfase_C"/>
</dbReference>
<keyword evidence="12" id="KW-1185">Reference proteome</keyword>
<dbReference type="InterPro" id="IPR001905">
    <property type="entry name" value="Ammonium_transpt"/>
</dbReference>
<comment type="similarity">
    <text evidence="8">Belongs to the P(II) protein family.</text>
</comment>
<dbReference type="NCBIfam" id="TIGR00836">
    <property type="entry name" value="amt"/>
    <property type="match status" value="1"/>
</dbReference>
<evidence type="ECO:0000256" key="1">
    <source>
        <dbReference type="ARBA" id="ARBA00004141"/>
    </source>
</evidence>
<dbReference type="FunFam" id="1.10.3430.10:FF:000008">
    <property type="entry name" value="Ammonium transporter"/>
    <property type="match status" value="1"/>
</dbReference>
<dbReference type="GO" id="GO:0006808">
    <property type="term" value="P:regulation of nitrogen utilization"/>
    <property type="evidence" value="ECO:0007669"/>
    <property type="project" value="InterPro"/>
</dbReference>
<keyword evidence="6 9" id="KW-0472">Membrane</keyword>
<feature type="transmembrane region" description="Helical" evidence="9">
    <location>
        <begin position="6"/>
        <end position="27"/>
    </location>
</feature>
<evidence type="ECO:0000256" key="9">
    <source>
        <dbReference type="SAM" id="Phobius"/>
    </source>
</evidence>
<dbReference type="GO" id="GO:0097272">
    <property type="term" value="P:ammonium homeostasis"/>
    <property type="evidence" value="ECO:0007669"/>
    <property type="project" value="TreeGrafter"/>
</dbReference>
<evidence type="ECO:0000256" key="3">
    <source>
        <dbReference type="ARBA" id="ARBA00022448"/>
    </source>
</evidence>
<dbReference type="Proteomes" id="UP000183700">
    <property type="component" value="Unassembled WGS sequence"/>
</dbReference>
<evidence type="ECO:0000256" key="8">
    <source>
        <dbReference type="RuleBase" id="RU003936"/>
    </source>
</evidence>
<dbReference type="EMBL" id="JXKM01000006">
    <property type="protein sequence ID" value="OJG35449.1"/>
    <property type="molecule type" value="Genomic_DNA"/>
</dbReference>
<organism evidence="11 12">
    <name type="scientific">Enterococcus devriesei</name>
    <dbReference type="NCBI Taxonomy" id="319970"/>
    <lineage>
        <taxon>Bacteria</taxon>
        <taxon>Bacillati</taxon>
        <taxon>Bacillota</taxon>
        <taxon>Bacilli</taxon>
        <taxon>Lactobacillales</taxon>
        <taxon>Enterococcaceae</taxon>
        <taxon>Enterococcus</taxon>
    </lineage>
</organism>
<keyword evidence="3" id="KW-0813">Transport</keyword>
<dbReference type="GO" id="GO:0008519">
    <property type="term" value="F:ammonium channel activity"/>
    <property type="evidence" value="ECO:0007669"/>
    <property type="project" value="InterPro"/>
</dbReference>
<dbReference type="InterPro" id="IPR017918">
    <property type="entry name" value="N-reg_PII_CS"/>
</dbReference>
<keyword evidence="5 9" id="KW-1133">Transmembrane helix</keyword>
<dbReference type="Pfam" id="PF00909">
    <property type="entry name" value="Ammonium_transp"/>
    <property type="match status" value="1"/>
</dbReference>
<protein>
    <submittedName>
        <fullName evidence="11">Ammonium transporter</fullName>
    </submittedName>
</protein>
<feature type="transmembrane region" description="Helical" evidence="9">
    <location>
        <begin position="259"/>
        <end position="276"/>
    </location>
</feature>
<feature type="transmembrane region" description="Helical" evidence="9">
    <location>
        <begin position="116"/>
        <end position="140"/>
    </location>
</feature>
<dbReference type="SUPFAM" id="SSF111352">
    <property type="entry name" value="Ammonium transporter"/>
    <property type="match status" value="1"/>
</dbReference>
<keyword evidence="4 9" id="KW-0812">Transmembrane</keyword>
<feature type="transmembrane region" description="Helical" evidence="9">
    <location>
        <begin position="152"/>
        <end position="173"/>
    </location>
</feature>
<comment type="subcellular location">
    <subcellularLocation>
        <location evidence="1">Membrane</location>
        <topology evidence="1">Multi-pass membrane protein</topology>
    </subcellularLocation>
</comment>
<feature type="domain" description="Ammonium transporter AmtB-like" evidence="10">
    <location>
        <begin position="9"/>
        <end position="398"/>
    </location>
</feature>
<dbReference type="Pfam" id="PF00543">
    <property type="entry name" value="P-II"/>
    <property type="match status" value="1"/>
</dbReference>
<sequence length="591" mass="62455">MYSSVDVIWTLLGAFLVFFMQAGFTLVESGFTRAKNAGNIIMKNLIDFCFGTLLYWVIGFGIMFGGSSAIFGGINFFAGNSLTFDLPTPTFLLFQTVFCATAATIVSGAMAERTNFIAYCIFSAVISGLIYPISGHWIWGGGFLAEMGFHDFAGSTAVHMVGGIAAFAGAAIVGPRIGKYTKDKKSNAIPGHNLTLAALGVFILWFSWFGFNGGSTTSMTGDDTILIASNVLVNTNIAAATGTLTTLIISWFRYKKPDVSLTLNGTLAGLVGITAGCDMVSAGGAWIIGLASGAAMIFAVEFIDKKIRVDDPVGAVGVHGVCGALGTIMTGLLALDGGLFYGGGTSFFFTQILGVLVTAAWVGASASLLFFALKHTVGLRVSEKIELEGLDLEEHGLQSAYSGFVVTPDMTNANELPLSANSAPATGMFGKEPVLATDISNVQVEAVTETDRNSSDIQTNWKRVQQGELETLPISMVSVVINENKLDELKKGLEKIGIEGLTVTQVLGHGIQKGSTEYYRGSVIPTKLLPKVKVDVVISSSPVHQVINTMKHILHTGQPGDGKIFVSAMDNVVRISNNDEGAEALQGYTAD</sequence>
<dbReference type="PROSITE" id="PS01219">
    <property type="entry name" value="AMMONIUM_TRANSP"/>
    <property type="match status" value="1"/>
</dbReference>
<dbReference type="InterPro" id="IPR011322">
    <property type="entry name" value="N-reg_PII-like_a/b"/>
</dbReference>
<dbReference type="PROSITE" id="PS00638">
    <property type="entry name" value="PII_GLNB_CTER"/>
    <property type="match status" value="1"/>
</dbReference>
<dbReference type="GO" id="GO:0016020">
    <property type="term" value="C:membrane"/>
    <property type="evidence" value="ECO:0007669"/>
    <property type="project" value="UniProtKB-SubCell"/>
</dbReference>
<dbReference type="STRING" id="319970.RV00_GL002634"/>
<evidence type="ECO:0000256" key="4">
    <source>
        <dbReference type="ARBA" id="ARBA00022692"/>
    </source>
</evidence>
<dbReference type="AlphaFoldDB" id="A0A1L8STM4"/>
<gene>
    <name evidence="11" type="ORF">RV00_GL002634</name>
</gene>
<dbReference type="RefSeq" id="WP_071862424.1">
    <property type="nucleotide sequence ID" value="NZ_JBHLVS010000013.1"/>
</dbReference>
<dbReference type="PANTHER" id="PTHR11730:SF89">
    <property type="entry name" value="AMMONIUM TRANSPORTER SLL0108-RELATED"/>
    <property type="match status" value="1"/>
</dbReference>
<keyword evidence="7" id="KW-0924">Ammonia transport</keyword>
<feature type="transmembrane region" description="Helical" evidence="9">
    <location>
        <begin position="231"/>
        <end position="252"/>
    </location>
</feature>
<dbReference type="GO" id="GO:0030234">
    <property type="term" value="F:enzyme regulator activity"/>
    <property type="evidence" value="ECO:0007669"/>
    <property type="project" value="InterPro"/>
</dbReference>
<dbReference type="PANTHER" id="PTHR11730">
    <property type="entry name" value="AMMONIUM TRANSPORTER"/>
    <property type="match status" value="1"/>
</dbReference>
<dbReference type="InterPro" id="IPR018047">
    <property type="entry name" value="Ammonium_transpt_CS"/>
</dbReference>
<feature type="transmembrane region" description="Helical" evidence="9">
    <location>
        <begin position="48"/>
        <end position="71"/>
    </location>
</feature>
<dbReference type="Gene3D" id="1.10.3430.10">
    <property type="entry name" value="Ammonium transporter AmtB like domains"/>
    <property type="match status" value="1"/>
</dbReference>
<evidence type="ECO:0000256" key="2">
    <source>
        <dbReference type="ARBA" id="ARBA00005887"/>
    </source>
</evidence>